<dbReference type="PATRIC" id="fig|1679170.3.peg.1826"/>
<dbReference type="PROSITE" id="PS50943">
    <property type="entry name" value="HTH_CROC1"/>
    <property type="match status" value="1"/>
</dbReference>
<dbReference type="InterPro" id="IPR010982">
    <property type="entry name" value="Lambda_DNA-bd_dom_sf"/>
</dbReference>
<dbReference type="InterPro" id="IPR001387">
    <property type="entry name" value="Cro/C1-type_HTH"/>
</dbReference>
<dbReference type="AlphaFoldDB" id="A0A0K9GSJ3"/>
<name>A0A0K9GSJ3_9BACI</name>
<dbReference type="OrthoDB" id="2642285at2"/>
<dbReference type="SMART" id="SM00530">
    <property type="entry name" value="HTH_XRE"/>
    <property type="match status" value="1"/>
</dbReference>
<keyword evidence="3" id="KW-1185">Reference proteome</keyword>
<evidence type="ECO:0000313" key="3">
    <source>
        <dbReference type="Proteomes" id="UP000037146"/>
    </source>
</evidence>
<organism evidence="2 3">
    <name type="scientific">Peribacillus loiseleuriae</name>
    <dbReference type="NCBI Taxonomy" id="1679170"/>
    <lineage>
        <taxon>Bacteria</taxon>
        <taxon>Bacillati</taxon>
        <taxon>Bacillota</taxon>
        <taxon>Bacilli</taxon>
        <taxon>Bacillales</taxon>
        <taxon>Bacillaceae</taxon>
        <taxon>Peribacillus</taxon>
    </lineage>
</organism>
<sequence>MKSRVGELIKGKGLRKAFIAEQLGITVRQLRKYETMEALIPMDKAFKLSRLLGVKVDDLYEYDE</sequence>
<gene>
    <name evidence="2" type="ORF">AC625_08520</name>
</gene>
<dbReference type="Gene3D" id="1.10.260.40">
    <property type="entry name" value="lambda repressor-like DNA-binding domains"/>
    <property type="match status" value="1"/>
</dbReference>
<dbReference type="CDD" id="cd00093">
    <property type="entry name" value="HTH_XRE"/>
    <property type="match status" value="1"/>
</dbReference>
<proteinExistence type="predicted"/>
<dbReference type="GO" id="GO:0003677">
    <property type="term" value="F:DNA binding"/>
    <property type="evidence" value="ECO:0007669"/>
    <property type="project" value="InterPro"/>
</dbReference>
<dbReference type="Pfam" id="PF01381">
    <property type="entry name" value="HTH_3"/>
    <property type="match status" value="1"/>
</dbReference>
<evidence type="ECO:0000259" key="1">
    <source>
        <dbReference type="PROSITE" id="PS50943"/>
    </source>
</evidence>
<dbReference type="SUPFAM" id="SSF47413">
    <property type="entry name" value="lambda repressor-like DNA-binding domains"/>
    <property type="match status" value="1"/>
</dbReference>
<comment type="caution">
    <text evidence="2">The sequence shown here is derived from an EMBL/GenBank/DDBJ whole genome shotgun (WGS) entry which is preliminary data.</text>
</comment>
<dbReference type="EMBL" id="LFZW01000001">
    <property type="protein sequence ID" value="KMY49581.1"/>
    <property type="molecule type" value="Genomic_DNA"/>
</dbReference>
<evidence type="ECO:0000313" key="2">
    <source>
        <dbReference type="EMBL" id="KMY49581.1"/>
    </source>
</evidence>
<feature type="domain" description="HTH cro/C1-type" evidence="1">
    <location>
        <begin position="20"/>
        <end position="59"/>
    </location>
</feature>
<accession>A0A0K9GSJ3</accession>
<dbReference type="STRING" id="1679170.AC625_08520"/>
<protein>
    <recommendedName>
        <fullName evidence="1">HTH cro/C1-type domain-containing protein</fullName>
    </recommendedName>
</protein>
<reference evidence="3" key="1">
    <citation type="submission" date="2015-07" db="EMBL/GenBank/DDBJ databases">
        <title>Genome sequencing project for genomic taxonomy and phylogenomics of Bacillus-like bacteria.</title>
        <authorList>
            <person name="Liu B."/>
            <person name="Wang J."/>
            <person name="Zhu Y."/>
            <person name="Liu G."/>
            <person name="Chen Q."/>
            <person name="Chen Z."/>
            <person name="Lan J."/>
            <person name="Che J."/>
            <person name="Ge C."/>
            <person name="Shi H."/>
            <person name="Pan Z."/>
            <person name="Liu X."/>
        </authorList>
    </citation>
    <scope>NUCLEOTIDE SEQUENCE [LARGE SCALE GENOMIC DNA]</scope>
    <source>
        <strain evidence="3">FJAT-27997</strain>
    </source>
</reference>
<dbReference type="RefSeq" id="WP_049680915.1">
    <property type="nucleotide sequence ID" value="NZ_LFZW01000001.1"/>
</dbReference>
<dbReference type="Proteomes" id="UP000037146">
    <property type="component" value="Unassembled WGS sequence"/>
</dbReference>